<keyword evidence="2" id="KW-1185">Reference proteome</keyword>
<dbReference type="EMBL" id="HF936282">
    <property type="protein sequence ID" value="CCX15962.1"/>
    <property type="molecule type" value="Genomic_DNA"/>
</dbReference>
<dbReference type="AlphaFoldDB" id="U4LBH5"/>
<sequence length="70" mass="8204">MQTTCVGNMRLVTRCTYMERCPWGSAIDERRDLCAVDSTPIRKLYLRLTQLCSRDQRMKPKIRQVTIPKA</sequence>
<evidence type="ECO:0000313" key="1">
    <source>
        <dbReference type="EMBL" id="CCX15962.1"/>
    </source>
</evidence>
<gene>
    <name evidence="1" type="ORF">PCON_02434</name>
</gene>
<accession>U4LBH5</accession>
<evidence type="ECO:0000313" key="2">
    <source>
        <dbReference type="Proteomes" id="UP000018144"/>
    </source>
</evidence>
<name>U4LBH5_PYROM</name>
<organism evidence="1 2">
    <name type="scientific">Pyronema omphalodes (strain CBS 100304)</name>
    <name type="common">Pyronema confluens</name>
    <dbReference type="NCBI Taxonomy" id="1076935"/>
    <lineage>
        <taxon>Eukaryota</taxon>
        <taxon>Fungi</taxon>
        <taxon>Dikarya</taxon>
        <taxon>Ascomycota</taxon>
        <taxon>Pezizomycotina</taxon>
        <taxon>Pezizomycetes</taxon>
        <taxon>Pezizales</taxon>
        <taxon>Pyronemataceae</taxon>
        <taxon>Pyronema</taxon>
    </lineage>
</organism>
<proteinExistence type="predicted"/>
<reference evidence="1 2" key="1">
    <citation type="journal article" date="2013" name="PLoS Genet.">
        <title>The genome and development-dependent transcriptomes of Pyronema confluens: a window into fungal evolution.</title>
        <authorList>
            <person name="Traeger S."/>
            <person name="Altegoer F."/>
            <person name="Freitag M."/>
            <person name="Gabaldon T."/>
            <person name="Kempken F."/>
            <person name="Kumar A."/>
            <person name="Marcet-Houben M."/>
            <person name="Poggeler S."/>
            <person name="Stajich J.E."/>
            <person name="Nowrousian M."/>
        </authorList>
    </citation>
    <scope>NUCLEOTIDE SEQUENCE [LARGE SCALE GENOMIC DNA]</scope>
    <source>
        <strain evidence="2">CBS 100304</strain>
        <tissue evidence="1">Vegetative mycelium</tissue>
    </source>
</reference>
<protein>
    <submittedName>
        <fullName evidence="1">Uncharacterized protein</fullName>
    </submittedName>
</protein>
<dbReference type="Proteomes" id="UP000018144">
    <property type="component" value="Unassembled WGS sequence"/>
</dbReference>